<keyword evidence="2" id="KW-0813">Transport</keyword>
<comment type="similarity">
    <text evidence="9">Belongs to the auxin efflux carrier (TC 2.A.69.2) family.</text>
</comment>
<keyword evidence="7" id="KW-0927">Auxin signaling pathway</keyword>
<evidence type="ECO:0000313" key="11">
    <source>
        <dbReference type="EMBL" id="PRQ43205.1"/>
    </source>
</evidence>
<name>A0A2P6R9W6_ROSCH</name>
<dbReference type="EMBL" id="PDCK01000041">
    <property type="protein sequence ID" value="PRQ43205.1"/>
    <property type="molecule type" value="Genomic_DNA"/>
</dbReference>
<evidence type="ECO:0000256" key="8">
    <source>
        <dbReference type="ARBA" id="ARBA00025100"/>
    </source>
</evidence>
<evidence type="ECO:0000313" key="12">
    <source>
        <dbReference type="Proteomes" id="UP000238479"/>
    </source>
</evidence>
<keyword evidence="12" id="KW-1185">Reference proteome</keyword>
<dbReference type="GO" id="GO:0080162">
    <property type="term" value="P:endoplasmic reticulum to cytosol auxin transport"/>
    <property type="evidence" value="ECO:0007669"/>
    <property type="project" value="InterPro"/>
</dbReference>
<evidence type="ECO:0000256" key="10">
    <source>
        <dbReference type="SAM" id="Phobius"/>
    </source>
</evidence>
<dbReference type="Gramene" id="PRQ43205">
    <property type="protein sequence ID" value="PRQ43205"/>
    <property type="gene ID" value="RchiOBHm_Chr3g0465941"/>
</dbReference>
<evidence type="ECO:0000256" key="6">
    <source>
        <dbReference type="ARBA" id="ARBA00023136"/>
    </source>
</evidence>
<gene>
    <name evidence="11" type="ORF">RchiOBHm_Chr3g0465941</name>
</gene>
<dbReference type="STRING" id="74649.A0A2P6R9W6"/>
<comment type="subcellular location">
    <subcellularLocation>
        <location evidence="1">Endoplasmic reticulum membrane</location>
        <topology evidence="1">Multi-pass membrane protein</topology>
    </subcellularLocation>
</comment>
<keyword evidence="4" id="KW-0256">Endoplasmic reticulum</keyword>
<evidence type="ECO:0000256" key="3">
    <source>
        <dbReference type="ARBA" id="ARBA00022692"/>
    </source>
</evidence>
<dbReference type="AlphaFoldDB" id="A0A2P6R9W6"/>
<evidence type="ECO:0000256" key="9">
    <source>
        <dbReference type="ARBA" id="ARBA00025752"/>
    </source>
</evidence>
<keyword evidence="3 10" id="KW-0812">Transmembrane</keyword>
<dbReference type="GO" id="GO:0005789">
    <property type="term" value="C:endoplasmic reticulum membrane"/>
    <property type="evidence" value="ECO:0007669"/>
    <property type="project" value="UniProtKB-SubCell"/>
</dbReference>
<evidence type="ECO:0000256" key="7">
    <source>
        <dbReference type="ARBA" id="ARBA00023294"/>
    </source>
</evidence>
<keyword evidence="6 10" id="KW-0472">Membrane</keyword>
<dbReference type="InterPro" id="IPR004776">
    <property type="entry name" value="Mem_transp_PIN-like"/>
</dbReference>
<dbReference type="InterPro" id="IPR045033">
    <property type="entry name" value="PILS1/3/4/5/7"/>
</dbReference>
<evidence type="ECO:0000256" key="4">
    <source>
        <dbReference type="ARBA" id="ARBA00022824"/>
    </source>
</evidence>
<reference evidence="11 12" key="1">
    <citation type="journal article" date="2018" name="Nat. Genet.">
        <title>The Rosa genome provides new insights in the design of modern roses.</title>
        <authorList>
            <person name="Bendahmane M."/>
        </authorList>
    </citation>
    <scope>NUCLEOTIDE SEQUENCE [LARGE SCALE GENOMIC DNA]</scope>
    <source>
        <strain evidence="12">cv. Old Blush</strain>
    </source>
</reference>
<proteinExistence type="inferred from homology"/>
<dbReference type="GO" id="GO:0009734">
    <property type="term" value="P:auxin-activated signaling pathway"/>
    <property type="evidence" value="ECO:0007669"/>
    <property type="project" value="UniProtKB-KW"/>
</dbReference>
<dbReference type="Proteomes" id="UP000238479">
    <property type="component" value="Chromosome 3"/>
</dbReference>
<accession>A0A2P6R9W6</accession>
<comment type="caution">
    <text evidence="11">The sequence shown here is derived from an EMBL/GenBank/DDBJ whole genome shotgun (WGS) entry which is preliminary data.</text>
</comment>
<evidence type="ECO:0000256" key="1">
    <source>
        <dbReference type="ARBA" id="ARBA00004477"/>
    </source>
</evidence>
<comment type="function">
    <text evidence="8">Involved in cellular auxin homeostasis by regulating auxin metabolism. Regulates intracellular auxin accumulation at the endoplasmic reticulum and thus auxin availability for nuclear auxin signaling.</text>
</comment>
<organism evidence="11 12">
    <name type="scientific">Rosa chinensis</name>
    <name type="common">China rose</name>
    <dbReference type="NCBI Taxonomy" id="74649"/>
    <lineage>
        <taxon>Eukaryota</taxon>
        <taxon>Viridiplantae</taxon>
        <taxon>Streptophyta</taxon>
        <taxon>Embryophyta</taxon>
        <taxon>Tracheophyta</taxon>
        <taxon>Spermatophyta</taxon>
        <taxon>Magnoliopsida</taxon>
        <taxon>eudicotyledons</taxon>
        <taxon>Gunneridae</taxon>
        <taxon>Pentapetalae</taxon>
        <taxon>rosids</taxon>
        <taxon>fabids</taxon>
        <taxon>Rosales</taxon>
        <taxon>Rosaceae</taxon>
        <taxon>Rosoideae</taxon>
        <taxon>Rosoideae incertae sedis</taxon>
        <taxon>Rosa</taxon>
    </lineage>
</organism>
<evidence type="ECO:0000256" key="5">
    <source>
        <dbReference type="ARBA" id="ARBA00022989"/>
    </source>
</evidence>
<evidence type="ECO:0000256" key="2">
    <source>
        <dbReference type="ARBA" id="ARBA00022448"/>
    </source>
</evidence>
<dbReference type="Pfam" id="PF03547">
    <property type="entry name" value="Mem_trans"/>
    <property type="match status" value="1"/>
</dbReference>
<dbReference type="PANTHER" id="PTHR31651:SF33">
    <property type="entry name" value="PROTEIN PIN-LIKES 1"/>
    <property type="match status" value="1"/>
</dbReference>
<protein>
    <submittedName>
        <fullName evidence="11">Uncharacterized protein</fullName>
    </submittedName>
</protein>
<keyword evidence="5 10" id="KW-1133">Transmembrane helix</keyword>
<feature type="transmembrane region" description="Helical" evidence="10">
    <location>
        <begin position="20"/>
        <end position="44"/>
    </location>
</feature>
<dbReference type="PANTHER" id="PTHR31651">
    <property type="match status" value="1"/>
</dbReference>
<sequence>MNVGTITQLFGAGENECSIILLWTKVFASVSLTLWSAFLMWFVAGQV</sequence>